<comment type="caution">
    <text evidence="10">The sequence shown here is derived from an EMBL/GenBank/DDBJ whole genome shotgun (WGS) entry which is preliminary data.</text>
</comment>
<dbReference type="PROSITE" id="PS00677">
    <property type="entry name" value="DAO"/>
    <property type="match status" value="1"/>
</dbReference>
<evidence type="ECO:0000256" key="4">
    <source>
        <dbReference type="ARBA" id="ARBA00022827"/>
    </source>
</evidence>
<dbReference type="RefSeq" id="WP_377577516.1">
    <property type="nucleotide sequence ID" value="NZ_JBHTMP010000075.1"/>
</dbReference>
<dbReference type="Gene3D" id="3.40.50.720">
    <property type="entry name" value="NAD(P)-binding Rossmann-like Domain"/>
    <property type="match status" value="1"/>
</dbReference>
<name>A0ABW3YP38_9ACTN</name>
<dbReference type="SUPFAM" id="SSF51971">
    <property type="entry name" value="Nucleotide-binding domain"/>
    <property type="match status" value="1"/>
</dbReference>
<keyword evidence="4" id="KW-0274">FAD</keyword>
<evidence type="ECO:0000256" key="7">
    <source>
        <dbReference type="ARBA" id="ARBA00039751"/>
    </source>
</evidence>
<accession>A0ABW3YP38</accession>
<feature type="domain" description="FAD dependent oxidoreductase" evidence="9">
    <location>
        <begin position="7"/>
        <end position="310"/>
    </location>
</feature>
<keyword evidence="3" id="KW-0285">Flavoprotein</keyword>
<evidence type="ECO:0000256" key="8">
    <source>
        <dbReference type="ARBA" id="ARBA00049547"/>
    </source>
</evidence>
<dbReference type="SUPFAM" id="SSF54373">
    <property type="entry name" value="FAD-linked reductases, C-terminal domain"/>
    <property type="match status" value="1"/>
</dbReference>
<dbReference type="PANTHER" id="PTHR11530:SF11">
    <property type="entry name" value="D-ASPARTATE OXIDASE"/>
    <property type="match status" value="1"/>
</dbReference>
<dbReference type="PIRSF" id="PIRSF000189">
    <property type="entry name" value="D-aa_oxidase"/>
    <property type="match status" value="1"/>
</dbReference>
<protein>
    <recommendedName>
        <fullName evidence="7">D-amino-acid oxidase</fullName>
        <ecNumber evidence="6">1.4.3.3</ecNumber>
    </recommendedName>
</protein>
<dbReference type="InterPro" id="IPR006181">
    <property type="entry name" value="D-amino_acid_oxidase_CS"/>
</dbReference>
<dbReference type="Gene3D" id="3.30.9.10">
    <property type="entry name" value="D-Amino Acid Oxidase, subunit A, domain 2"/>
    <property type="match status" value="1"/>
</dbReference>
<reference evidence="11" key="1">
    <citation type="journal article" date="2019" name="Int. J. Syst. Evol. Microbiol.">
        <title>The Global Catalogue of Microorganisms (GCM) 10K type strain sequencing project: providing services to taxonomists for standard genome sequencing and annotation.</title>
        <authorList>
            <consortium name="The Broad Institute Genomics Platform"/>
            <consortium name="The Broad Institute Genome Sequencing Center for Infectious Disease"/>
            <person name="Wu L."/>
            <person name="Ma J."/>
        </authorList>
    </citation>
    <scope>NUCLEOTIDE SEQUENCE [LARGE SCALE GENOMIC DNA]</scope>
    <source>
        <strain evidence="11">JCM 31037</strain>
    </source>
</reference>
<comment type="catalytic activity">
    <reaction evidence="8">
        <text>a D-alpha-amino acid + O2 + H2O = a 2-oxocarboxylate + H2O2 + NH4(+)</text>
        <dbReference type="Rhea" id="RHEA:21816"/>
        <dbReference type="ChEBI" id="CHEBI:15377"/>
        <dbReference type="ChEBI" id="CHEBI:15379"/>
        <dbReference type="ChEBI" id="CHEBI:16240"/>
        <dbReference type="ChEBI" id="CHEBI:28938"/>
        <dbReference type="ChEBI" id="CHEBI:35179"/>
        <dbReference type="ChEBI" id="CHEBI:59871"/>
        <dbReference type="EC" id="1.4.3.3"/>
    </reaction>
    <physiologicalReaction direction="left-to-right" evidence="8">
        <dbReference type="Rhea" id="RHEA:21817"/>
    </physiologicalReaction>
</comment>
<proteinExistence type="inferred from homology"/>
<evidence type="ECO:0000256" key="2">
    <source>
        <dbReference type="ARBA" id="ARBA00006730"/>
    </source>
</evidence>
<dbReference type="Pfam" id="PF01266">
    <property type="entry name" value="DAO"/>
    <property type="match status" value="1"/>
</dbReference>
<dbReference type="GO" id="GO:0016491">
    <property type="term" value="F:oxidoreductase activity"/>
    <property type="evidence" value="ECO:0007669"/>
    <property type="project" value="UniProtKB-KW"/>
</dbReference>
<evidence type="ECO:0000256" key="5">
    <source>
        <dbReference type="ARBA" id="ARBA00023002"/>
    </source>
</evidence>
<dbReference type="InterPro" id="IPR006076">
    <property type="entry name" value="FAD-dep_OxRdtase"/>
</dbReference>
<dbReference type="InterPro" id="IPR023209">
    <property type="entry name" value="DAO"/>
</dbReference>
<evidence type="ECO:0000313" key="11">
    <source>
        <dbReference type="Proteomes" id="UP001597260"/>
    </source>
</evidence>
<evidence type="ECO:0000256" key="6">
    <source>
        <dbReference type="ARBA" id="ARBA00039101"/>
    </source>
</evidence>
<keyword evidence="11" id="KW-1185">Reference proteome</keyword>
<dbReference type="EC" id="1.4.3.3" evidence="6"/>
<dbReference type="EMBL" id="JBHTMP010000075">
    <property type="protein sequence ID" value="MFD1325341.1"/>
    <property type="molecule type" value="Genomic_DNA"/>
</dbReference>
<evidence type="ECO:0000256" key="1">
    <source>
        <dbReference type="ARBA" id="ARBA00001974"/>
    </source>
</evidence>
<dbReference type="PANTHER" id="PTHR11530">
    <property type="entry name" value="D-AMINO ACID OXIDASE"/>
    <property type="match status" value="1"/>
</dbReference>
<dbReference type="Proteomes" id="UP001597260">
    <property type="component" value="Unassembled WGS sequence"/>
</dbReference>
<comment type="cofactor">
    <cofactor evidence="1">
        <name>FAD</name>
        <dbReference type="ChEBI" id="CHEBI:57692"/>
    </cofactor>
</comment>
<evidence type="ECO:0000259" key="9">
    <source>
        <dbReference type="Pfam" id="PF01266"/>
    </source>
</evidence>
<comment type="similarity">
    <text evidence="2">Belongs to the DAMOX/DASOX family.</text>
</comment>
<evidence type="ECO:0000313" key="10">
    <source>
        <dbReference type="EMBL" id="MFD1325341.1"/>
    </source>
</evidence>
<sequence length="323" mass="34765">MTPENIDVLVIGAGVCGLTTALCLAESGRTVLVRTRELPTDTSSHASGAIWGPLLAVHDRILMWSHQTLSILKPLATQRGTGVRLVSGMEASRSVCRPHDWLTGVDDFELCSATELPIGFLCGWRYTAPVVDMPTYLDYLLRRFIQAGGQIERASVNSIHSVRGMAPVVVNCTGSGAREAVPDTDVVPARGQLVVADNPGVHRFFLETSEDSPELTYFLPQGDQIILGGTLEHGRSDTTPRADTAEAIISRCAMIEPALAQVRVRSHRVGLRPLRPQVRVEQVNVGGQHVIHNYGHGGGGVSLSWGCALEVLSIVELLAPALF</sequence>
<keyword evidence="5 10" id="KW-0560">Oxidoreductase</keyword>
<gene>
    <name evidence="10" type="ORF">ACFQ4H_30080</name>
</gene>
<evidence type="ECO:0000256" key="3">
    <source>
        <dbReference type="ARBA" id="ARBA00022630"/>
    </source>
</evidence>
<organism evidence="10 11">
    <name type="scientific">Micromonospora sonneratiae</name>
    <dbReference type="NCBI Taxonomy" id="1184706"/>
    <lineage>
        <taxon>Bacteria</taxon>
        <taxon>Bacillati</taxon>
        <taxon>Actinomycetota</taxon>
        <taxon>Actinomycetes</taxon>
        <taxon>Micromonosporales</taxon>
        <taxon>Micromonosporaceae</taxon>
        <taxon>Micromonospora</taxon>
    </lineage>
</organism>